<evidence type="ECO:0000313" key="4">
    <source>
        <dbReference type="EMBL" id="MFC7278995.1"/>
    </source>
</evidence>
<accession>A0ABW2I2B1</accession>
<reference evidence="5" key="1">
    <citation type="journal article" date="2019" name="Int. J. Syst. Evol. Microbiol.">
        <title>The Global Catalogue of Microorganisms (GCM) 10K type strain sequencing project: providing services to taxonomists for standard genome sequencing and annotation.</title>
        <authorList>
            <consortium name="The Broad Institute Genomics Platform"/>
            <consortium name="The Broad Institute Genome Sequencing Center for Infectious Disease"/>
            <person name="Wu L."/>
            <person name="Ma J."/>
        </authorList>
    </citation>
    <scope>NUCLEOTIDE SEQUENCE [LARGE SCALE GENOMIC DNA]</scope>
    <source>
        <strain evidence="5">XZYJT-10</strain>
    </source>
</reference>
<evidence type="ECO:0000256" key="1">
    <source>
        <dbReference type="ARBA" id="ARBA00008645"/>
    </source>
</evidence>
<feature type="transmembrane region" description="Helical" evidence="2">
    <location>
        <begin position="434"/>
        <end position="452"/>
    </location>
</feature>
<keyword evidence="5" id="KW-1185">Reference proteome</keyword>
<feature type="transmembrane region" description="Helical" evidence="2">
    <location>
        <begin position="352"/>
        <end position="377"/>
    </location>
</feature>
<keyword evidence="4" id="KW-0378">Hydrolase</keyword>
<dbReference type="Proteomes" id="UP001596548">
    <property type="component" value="Unassembled WGS sequence"/>
</dbReference>
<gene>
    <name evidence="4" type="ORF">ACFQS1_33945</name>
</gene>
<comment type="caution">
    <text evidence="4">The sequence shown here is derived from an EMBL/GenBank/DDBJ whole genome shotgun (WGS) entry which is preliminary data.</text>
</comment>
<comment type="similarity">
    <text evidence="1">Belongs to the AB hydrolase superfamily.</text>
</comment>
<evidence type="ECO:0000259" key="3">
    <source>
        <dbReference type="Pfam" id="PF12146"/>
    </source>
</evidence>
<name>A0ABW2I2B1_9ACTN</name>
<keyword evidence="2" id="KW-0472">Membrane</keyword>
<feature type="transmembrane region" description="Helical" evidence="2">
    <location>
        <begin position="253"/>
        <end position="275"/>
    </location>
</feature>
<dbReference type="Gene3D" id="3.40.50.1820">
    <property type="entry name" value="alpha/beta hydrolase"/>
    <property type="match status" value="1"/>
</dbReference>
<evidence type="ECO:0000313" key="5">
    <source>
        <dbReference type="Proteomes" id="UP001596548"/>
    </source>
</evidence>
<feature type="transmembrane region" description="Helical" evidence="2">
    <location>
        <begin position="383"/>
        <end position="400"/>
    </location>
</feature>
<organism evidence="4 5">
    <name type="scientific">Paractinoplanes rhizophilus</name>
    <dbReference type="NCBI Taxonomy" id="1416877"/>
    <lineage>
        <taxon>Bacteria</taxon>
        <taxon>Bacillati</taxon>
        <taxon>Actinomycetota</taxon>
        <taxon>Actinomycetes</taxon>
        <taxon>Micromonosporales</taxon>
        <taxon>Micromonosporaceae</taxon>
        <taxon>Paractinoplanes</taxon>
    </lineage>
</organism>
<feature type="domain" description="Serine aminopeptidase S33" evidence="3">
    <location>
        <begin position="59"/>
        <end position="163"/>
    </location>
</feature>
<protein>
    <submittedName>
        <fullName evidence="4">Alpha/beta hydrolase family protein</fullName>
        <ecNumber evidence="4">3.4.-.-</ecNumber>
    </submittedName>
</protein>
<dbReference type="SUPFAM" id="SSF53474">
    <property type="entry name" value="alpha/beta-Hydrolases"/>
    <property type="match status" value="1"/>
</dbReference>
<dbReference type="Pfam" id="PF12146">
    <property type="entry name" value="Hydrolase_4"/>
    <property type="match status" value="1"/>
</dbReference>
<dbReference type="RefSeq" id="WP_378976107.1">
    <property type="nucleotide sequence ID" value="NZ_JBHTBJ010000041.1"/>
</dbReference>
<feature type="transmembrane region" description="Helical" evidence="2">
    <location>
        <begin position="464"/>
        <end position="482"/>
    </location>
</feature>
<feature type="transmembrane region" description="Helical" evidence="2">
    <location>
        <begin position="409"/>
        <end position="428"/>
    </location>
</feature>
<dbReference type="InterPro" id="IPR050261">
    <property type="entry name" value="FrsA_esterase"/>
</dbReference>
<dbReference type="GO" id="GO:0016787">
    <property type="term" value="F:hydrolase activity"/>
    <property type="evidence" value="ECO:0007669"/>
    <property type="project" value="UniProtKB-KW"/>
</dbReference>
<dbReference type="EC" id="3.4.-.-" evidence="4"/>
<feature type="transmembrane region" description="Helical" evidence="2">
    <location>
        <begin position="320"/>
        <end position="340"/>
    </location>
</feature>
<proteinExistence type="inferred from homology"/>
<dbReference type="EMBL" id="JBHTBJ010000041">
    <property type="protein sequence ID" value="MFC7278995.1"/>
    <property type="molecule type" value="Genomic_DNA"/>
</dbReference>
<dbReference type="InterPro" id="IPR029058">
    <property type="entry name" value="AB_hydrolase_fold"/>
</dbReference>
<feature type="transmembrane region" description="Helical" evidence="2">
    <location>
        <begin position="296"/>
        <end position="314"/>
    </location>
</feature>
<keyword evidence="2" id="KW-0812">Transmembrane</keyword>
<dbReference type="PANTHER" id="PTHR22946">
    <property type="entry name" value="DIENELACTONE HYDROLASE DOMAIN-CONTAINING PROTEIN-RELATED"/>
    <property type="match status" value="1"/>
</dbReference>
<evidence type="ECO:0000256" key="2">
    <source>
        <dbReference type="SAM" id="Phobius"/>
    </source>
</evidence>
<sequence>MRVTRSASIAVALPVALLVLAAAGLWLVLGAGGGTRTGHVVIGGVPMVEVHPRVAPGERRPGVVVAHGFAGSARLMRPFADTLAAHGYVVVLPDFDGHGASRRPLPRDDAADTVALQRDLDLAMTLLRVQPDVDPARIALVGHSMGAAAVTRYAAAHPEVGATVAISLPGGATGPVDNLLLLVGGLELPGFHAAAAAAGERGGRHDAVVTVPGVEHISILFAPRTHRETAGWLDEAFGGPPQPGPLPFPARRVLGAAVLMAALAIGVIPLARLLFGPPAGKWPRFDRPLIGRAGGVAGVAAILGALIAPFLPSARLPLSLGGYVVGLASVTGAVVIAYTWRNRKPETFRHAFAAPVLAVYAAIAVAIPLHLGLTYAIPGGSRWVLLVAVWAGFAILAYGGERLAYGNSFGVLAVSAVTVVALTAAAVAGLTSGFVLLVGPLLAVLLLWQALWSAVLNRFAAPRWLIAAAGSLLVAWPIATALPTL</sequence>
<dbReference type="InterPro" id="IPR022742">
    <property type="entry name" value="Hydrolase_4"/>
</dbReference>
<keyword evidence="2" id="KW-1133">Transmembrane helix</keyword>